<dbReference type="InterPro" id="IPR011010">
    <property type="entry name" value="DNA_brk_join_enz"/>
</dbReference>
<proteinExistence type="predicted"/>
<gene>
    <name evidence="1" type="ORF">F7D57_10710</name>
</gene>
<comment type="caution">
    <text evidence="1">The sequence shown here is derived from an EMBL/GenBank/DDBJ whole genome shotgun (WGS) entry which is preliminary data.</text>
</comment>
<evidence type="ECO:0000313" key="2">
    <source>
        <dbReference type="Proteomes" id="UP000405805"/>
    </source>
</evidence>
<dbReference type="GO" id="GO:0003677">
    <property type="term" value="F:DNA binding"/>
    <property type="evidence" value="ECO:0007669"/>
    <property type="project" value="InterPro"/>
</dbReference>
<organism evidence="1 2">
    <name type="scientific">Segatella copri</name>
    <dbReference type="NCBI Taxonomy" id="165179"/>
    <lineage>
        <taxon>Bacteria</taxon>
        <taxon>Pseudomonadati</taxon>
        <taxon>Bacteroidota</taxon>
        <taxon>Bacteroidia</taxon>
        <taxon>Bacteroidales</taxon>
        <taxon>Prevotellaceae</taxon>
        <taxon>Segatella</taxon>
    </lineage>
</organism>
<accession>A0AA90VFQ5</accession>
<protein>
    <submittedName>
        <fullName evidence="1">Uncharacterized protein</fullName>
    </submittedName>
</protein>
<name>A0AA90VFQ5_9BACT</name>
<reference evidence="2" key="1">
    <citation type="submission" date="2019-09" db="EMBL/GenBank/DDBJ databases">
        <title>Distinct polysaccharide growth profiles of human intestinal Prevotella copri isolates.</title>
        <authorList>
            <person name="Fehlner-Peach H."/>
            <person name="Magnabosco C."/>
            <person name="Raghavan V."/>
            <person name="Scher J.U."/>
            <person name="Tett A."/>
            <person name="Cox L.M."/>
            <person name="Gottsegen C."/>
            <person name="Watters A."/>
            <person name="Wiltshire- Gordon J.D."/>
            <person name="Segata N."/>
            <person name="Bonneau R."/>
            <person name="Littman D.R."/>
        </authorList>
    </citation>
    <scope>NUCLEOTIDE SEQUENCE [LARGE SCALE GENOMIC DNA]</scope>
    <source>
        <strain evidence="2">iA624</strain>
    </source>
</reference>
<evidence type="ECO:0000313" key="1">
    <source>
        <dbReference type="EMBL" id="MQO10166.1"/>
    </source>
</evidence>
<dbReference type="EMBL" id="VZBP01000137">
    <property type="protein sequence ID" value="MQO10166.1"/>
    <property type="molecule type" value="Genomic_DNA"/>
</dbReference>
<sequence>MNQSEPKRTKENPFHQLPHSYCIKAQYGERTALTQEELITLSETPCNTSELKEAFLLSCITGLRKSNILSL</sequence>
<dbReference type="Proteomes" id="UP000405805">
    <property type="component" value="Unassembled WGS sequence"/>
</dbReference>
<dbReference type="AlphaFoldDB" id="A0AA90VFQ5"/>
<dbReference type="SUPFAM" id="SSF56349">
    <property type="entry name" value="DNA breaking-rejoining enzymes"/>
    <property type="match status" value="1"/>
</dbReference>